<dbReference type="Proteomes" id="UP000033434">
    <property type="component" value="Unassembled WGS sequence"/>
</dbReference>
<gene>
    <name evidence="3" type="ORF">N479_25295</name>
</gene>
<dbReference type="GO" id="GO:0004803">
    <property type="term" value="F:transposase activity"/>
    <property type="evidence" value="ECO:0007669"/>
    <property type="project" value="InterPro"/>
</dbReference>
<comment type="similarity">
    <text evidence="1">Belongs to the transposase 8 family.</text>
</comment>
<sequence>MTKRKNKSYTTEFKQEAVALVTEQGYSVSEAAASLGITTKLIYNWKAKLEEQQAGNSLSEDERAELKRLRKENKDLKMKKEILKKASAFFAREMK</sequence>
<dbReference type="InterPro" id="IPR051839">
    <property type="entry name" value="RD_transcriptional_regulator"/>
</dbReference>
<accession>A0A0F6AHI9</accession>
<name>A0A0F6AHI9_9GAMM</name>
<keyword evidence="2" id="KW-0175">Coiled coil</keyword>
<dbReference type="InterPro" id="IPR002514">
    <property type="entry name" value="Transposase_8"/>
</dbReference>
<dbReference type="PANTHER" id="PTHR33215">
    <property type="entry name" value="PROTEIN DISTAL ANTENNA"/>
    <property type="match status" value="1"/>
</dbReference>
<evidence type="ECO:0000256" key="1">
    <source>
        <dbReference type="ARBA" id="ARBA00009964"/>
    </source>
</evidence>
<dbReference type="SUPFAM" id="SSF46689">
    <property type="entry name" value="Homeodomain-like"/>
    <property type="match status" value="1"/>
</dbReference>
<feature type="coiled-coil region" evidence="2">
    <location>
        <begin position="59"/>
        <end position="86"/>
    </location>
</feature>
<dbReference type="GO" id="GO:0006313">
    <property type="term" value="P:DNA transposition"/>
    <property type="evidence" value="ECO:0007669"/>
    <property type="project" value="InterPro"/>
</dbReference>
<dbReference type="RefSeq" id="WP_046354174.1">
    <property type="nucleotide sequence ID" value="NZ_AUXW01000016.1"/>
</dbReference>
<evidence type="ECO:0000313" key="4">
    <source>
        <dbReference type="Proteomes" id="UP000033434"/>
    </source>
</evidence>
<dbReference type="Pfam" id="PF01527">
    <property type="entry name" value="HTH_Tnp_1"/>
    <property type="match status" value="1"/>
</dbReference>
<dbReference type="GO" id="GO:0003677">
    <property type="term" value="F:DNA binding"/>
    <property type="evidence" value="ECO:0007669"/>
    <property type="project" value="InterPro"/>
</dbReference>
<dbReference type="EMBL" id="AUXW01000016">
    <property type="protein sequence ID" value="KKE85677.1"/>
    <property type="molecule type" value="Genomic_DNA"/>
</dbReference>
<dbReference type="PANTHER" id="PTHR33215:SF13">
    <property type="entry name" value="PROTEIN DISTAL ANTENNA"/>
    <property type="match status" value="1"/>
</dbReference>
<protein>
    <submittedName>
        <fullName evidence="3">Transposase</fullName>
    </submittedName>
</protein>
<dbReference type="AlphaFoldDB" id="A0A0F6AHI9"/>
<dbReference type="PATRIC" id="fig|1129367.4.peg.266"/>
<organism evidence="3 4">
    <name type="scientific">Pseudoalteromonas luteoviolacea S4054</name>
    <dbReference type="NCBI Taxonomy" id="1129367"/>
    <lineage>
        <taxon>Bacteria</taxon>
        <taxon>Pseudomonadati</taxon>
        <taxon>Pseudomonadota</taxon>
        <taxon>Gammaproteobacteria</taxon>
        <taxon>Alteromonadales</taxon>
        <taxon>Pseudoalteromonadaceae</taxon>
        <taxon>Pseudoalteromonas</taxon>
    </lineage>
</organism>
<comment type="caution">
    <text evidence="3">The sequence shown here is derived from an EMBL/GenBank/DDBJ whole genome shotgun (WGS) entry which is preliminary data.</text>
</comment>
<proteinExistence type="inferred from homology"/>
<evidence type="ECO:0000313" key="3">
    <source>
        <dbReference type="EMBL" id="KKE85677.1"/>
    </source>
</evidence>
<dbReference type="Gene3D" id="1.10.10.60">
    <property type="entry name" value="Homeodomain-like"/>
    <property type="match status" value="1"/>
</dbReference>
<reference evidence="3 4" key="1">
    <citation type="journal article" date="2015" name="BMC Genomics">
        <title>Genome mining reveals unlocked bioactive potential of marine Gram-negative bacteria.</title>
        <authorList>
            <person name="Machado H."/>
            <person name="Sonnenschein E.C."/>
            <person name="Melchiorsen J."/>
            <person name="Gram L."/>
        </authorList>
    </citation>
    <scope>NUCLEOTIDE SEQUENCE [LARGE SCALE GENOMIC DNA]</scope>
    <source>
        <strain evidence="3 4">S4054</strain>
    </source>
</reference>
<dbReference type="InterPro" id="IPR009057">
    <property type="entry name" value="Homeodomain-like_sf"/>
</dbReference>
<evidence type="ECO:0000256" key="2">
    <source>
        <dbReference type="SAM" id="Coils"/>
    </source>
</evidence>